<evidence type="ECO:0000256" key="12">
    <source>
        <dbReference type="PROSITE-ProRule" id="PRU00169"/>
    </source>
</evidence>
<dbReference type="Gene3D" id="2.60.40.10">
    <property type="entry name" value="Immunoglobulins"/>
    <property type="match status" value="1"/>
</dbReference>
<keyword evidence="4" id="KW-0808">Transferase</keyword>
<feature type="region of interest" description="Disordered" evidence="13">
    <location>
        <begin position="1166"/>
        <end position="1188"/>
    </location>
</feature>
<dbReference type="InterPro" id="IPR015943">
    <property type="entry name" value="WD40/YVTN_repeat-like_dom_sf"/>
</dbReference>
<dbReference type="SUPFAM" id="SSF63829">
    <property type="entry name" value="Calcium-dependent phosphotriesterase"/>
    <property type="match status" value="2"/>
</dbReference>
<name>A0A1M4T3U3_9BACT</name>
<dbReference type="CDD" id="cd16922">
    <property type="entry name" value="HATPase_EvgS-ArcB-TorS-like"/>
    <property type="match status" value="1"/>
</dbReference>
<organism evidence="17 18">
    <name type="scientific">Cnuella takakiae</name>
    <dbReference type="NCBI Taxonomy" id="1302690"/>
    <lineage>
        <taxon>Bacteria</taxon>
        <taxon>Pseudomonadati</taxon>
        <taxon>Bacteroidota</taxon>
        <taxon>Chitinophagia</taxon>
        <taxon>Chitinophagales</taxon>
        <taxon>Chitinophagaceae</taxon>
        <taxon>Cnuella</taxon>
    </lineage>
</organism>
<keyword evidence="9" id="KW-0805">Transcription regulation</keyword>
<evidence type="ECO:0000256" key="7">
    <source>
        <dbReference type="ARBA" id="ARBA00022840"/>
    </source>
</evidence>
<keyword evidence="5" id="KW-0547">Nucleotide-binding</keyword>
<gene>
    <name evidence="17" type="ORF">SAMN05444008_101332</name>
</gene>
<dbReference type="GO" id="GO:0003700">
    <property type="term" value="F:DNA-binding transcription factor activity"/>
    <property type="evidence" value="ECO:0007669"/>
    <property type="project" value="InterPro"/>
</dbReference>
<dbReference type="CDD" id="cd17574">
    <property type="entry name" value="REC_OmpR"/>
    <property type="match status" value="1"/>
</dbReference>
<dbReference type="InterPro" id="IPR005467">
    <property type="entry name" value="His_kinase_dom"/>
</dbReference>
<evidence type="ECO:0000256" key="8">
    <source>
        <dbReference type="ARBA" id="ARBA00023012"/>
    </source>
</evidence>
<keyword evidence="7" id="KW-0067">ATP-binding</keyword>
<dbReference type="Gene3D" id="1.10.287.130">
    <property type="match status" value="1"/>
</dbReference>
<dbReference type="Proteomes" id="UP000184368">
    <property type="component" value="Unassembled WGS sequence"/>
</dbReference>
<dbReference type="InterPro" id="IPR011110">
    <property type="entry name" value="Reg_prop"/>
</dbReference>
<dbReference type="PROSITE" id="PS00041">
    <property type="entry name" value="HTH_ARAC_FAMILY_1"/>
    <property type="match status" value="1"/>
</dbReference>
<dbReference type="STRING" id="1302690.BUE76_01235"/>
<dbReference type="PRINTS" id="PR00344">
    <property type="entry name" value="BCTRLSENSOR"/>
</dbReference>
<dbReference type="InterPro" id="IPR011006">
    <property type="entry name" value="CheY-like_superfamily"/>
</dbReference>
<dbReference type="PROSITE" id="PS01124">
    <property type="entry name" value="HTH_ARAC_FAMILY_2"/>
    <property type="match status" value="1"/>
</dbReference>
<dbReference type="SMART" id="SM00342">
    <property type="entry name" value="HTH_ARAC"/>
    <property type="match status" value="1"/>
</dbReference>
<dbReference type="SUPFAM" id="SSF55874">
    <property type="entry name" value="ATPase domain of HSP90 chaperone/DNA topoisomerase II/histidine kinase"/>
    <property type="match status" value="1"/>
</dbReference>
<dbReference type="FunFam" id="1.10.287.130:FF:000034">
    <property type="entry name" value="Two-component system sensor histidine kinase/response regulator"/>
    <property type="match status" value="1"/>
</dbReference>
<dbReference type="SUPFAM" id="SSF52172">
    <property type="entry name" value="CheY-like"/>
    <property type="match status" value="1"/>
</dbReference>
<dbReference type="PROSITE" id="PS50110">
    <property type="entry name" value="RESPONSE_REGULATORY"/>
    <property type="match status" value="1"/>
</dbReference>
<keyword evidence="6 17" id="KW-0418">Kinase</keyword>
<dbReference type="GO" id="GO:0005524">
    <property type="term" value="F:ATP binding"/>
    <property type="evidence" value="ECO:0007669"/>
    <property type="project" value="UniProtKB-KW"/>
</dbReference>
<dbReference type="Pfam" id="PF02518">
    <property type="entry name" value="HATPase_c"/>
    <property type="match status" value="1"/>
</dbReference>
<dbReference type="InterPro" id="IPR013783">
    <property type="entry name" value="Ig-like_fold"/>
</dbReference>
<accession>A0A1M4T3U3</accession>
<evidence type="ECO:0000259" key="15">
    <source>
        <dbReference type="PROSITE" id="PS50109"/>
    </source>
</evidence>
<evidence type="ECO:0000256" key="4">
    <source>
        <dbReference type="ARBA" id="ARBA00022679"/>
    </source>
</evidence>
<dbReference type="Gene3D" id="3.40.50.2300">
    <property type="match status" value="1"/>
</dbReference>
<dbReference type="Gene3D" id="1.10.10.60">
    <property type="entry name" value="Homeodomain-like"/>
    <property type="match status" value="1"/>
</dbReference>
<dbReference type="EMBL" id="FQUO01000001">
    <property type="protein sequence ID" value="SHE39084.1"/>
    <property type="molecule type" value="Genomic_DNA"/>
</dbReference>
<dbReference type="InterPro" id="IPR018062">
    <property type="entry name" value="HTH_AraC-typ_CS"/>
</dbReference>
<dbReference type="Gene3D" id="2.130.10.10">
    <property type="entry name" value="YVTN repeat-like/Quinoprotein amine dehydrogenase"/>
    <property type="match status" value="2"/>
</dbReference>
<keyword evidence="18" id="KW-1185">Reference proteome</keyword>
<evidence type="ECO:0000313" key="18">
    <source>
        <dbReference type="Proteomes" id="UP000184368"/>
    </source>
</evidence>
<protein>
    <recommendedName>
        <fullName evidence="2">histidine kinase</fullName>
        <ecNumber evidence="2">2.7.13.3</ecNumber>
    </recommendedName>
</protein>
<dbReference type="InterPro" id="IPR003594">
    <property type="entry name" value="HATPase_dom"/>
</dbReference>
<dbReference type="CDD" id="cd00146">
    <property type="entry name" value="PKD"/>
    <property type="match status" value="1"/>
</dbReference>
<evidence type="ECO:0000259" key="14">
    <source>
        <dbReference type="PROSITE" id="PS01124"/>
    </source>
</evidence>
<evidence type="ECO:0000256" key="13">
    <source>
        <dbReference type="SAM" id="MobiDB-lite"/>
    </source>
</evidence>
<evidence type="ECO:0000259" key="16">
    <source>
        <dbReference type="PROSITE" id="PS50110"/>
    </source>
</evidence>
<feature type="domain" description="HTH araC/xylS-type" evidence="14">
    <location>
        <begin position="1338"/>
        <end position="1437"/>
    </location>
</feature>
<feature type="domain" description="Response regulatory" evidence="16">
    <location>
        <begin position="1191"/>
        <end position="1306"/>
    </location>
</feature>
<dbReference type="InterPro" id="IPR011123">
    <property type="entry name" value="Y_Y_Y"/>
</dbReference>
<dbReference type="PANTHER" id="PTHR43547:SF2">
    <property type="entry name" value="HYBRID SIGNAL TRANSDUCTION HISTIDINE KINASE C"/>
    <property type="match status" value="1"/>
</dbReference>
<sequence>MGGIDKVITRVPVTLLRSVYALHKLDSFNNQTLTFTTRQNTIETFNLSLFFSDRFHCSQPTTRPQPGTAFGRGMVRLAGVLAVVLLQCLSNPLWAQQGQYRFSRLDIYNGLSHNQVNAVLRDARGFVWVGTMSGLNRYDGYTSKVYRNKRGDTTSLVNNDINALYELPDGKIWVASRDVPCIYDARTDKFGKAAAYNQAMGLPADTLLGSVKGSEGRYWFLYQNAGLYTYEARGGKAQLFRRHGAGAPASRITGFREGARGSIWLVYEDGLLQQVDIRSGKVVRSLDALRRLGGGRYSYRLYADSDDDLWLWTANTPRGLFIVKTKSNTVDQLDEASRPARLNANLITEVIQDGSGLVWVATDHGGINLVDKKKGYAIQHLTNDPQDPRSLSQNSITTLYRDTRGNVWIGTFKQGLNYWNGSTVKFAHYHHRDRQPGSLPYDDVNRFVEDLKGNLWIGTNGGGLVYFDRKANTFTQYLHDPSNPNSISNNVIVSLFIDREDKLWIGSYFGGLSSFNGQRFTHYRHSEADPASLSDDRVWEIFEDRDGRFWVGTLDGGLDLMDRQTGRFAHFRYRGGQPSPLQSNYIAALLQDRKGNLWIGTANGITVFPKGSTRPVHYVQTADRNSLSNNNVISLLEDSKGRIWVGTREGLNLWNEKGRRFEIFTTAQGLPDNAILNILEDSRQHLWVATPNGLCSLVPSEQGGRTSFSVVQYNEANNLQGREFNENAALRLKSGELVFGGPGGFNIIDPARTVPPLPLRPVVFTGLQIFNQDVAVGDTVNGRVLLGQSLPETRELRLKHSENVFSIEFASLIFSQASRERYAYRLQDFNDDWLYTDGSQRRITYTNLDPGHYTFRVKVLNSRGVWSPEQTLAIYIAPPFWRTPLAYTLYMVLVAGLLYLGRRITLDRAHMRFTLLQQRREAERVQELDQLKTRFFTNVSHEFRTPLSLILSPLDRIIRQTSDPEQQKQLNLVHRNAKRLLNLVNQLLDFRKMEVQEIRLYPAIGDMVQFARDITQSFSDISEKKAIGLSFHTNVPELEIYFDKDKIEKILFNLISNAFKYTPDGGKVAVHLMYQAGEEERGTLTLQVKDTGIGIPADKHERIFERFFQNEVPESMVNQGTGIGLAITQEFVRLHNGIITVDSEPDKGTCFTVQIPAYKISTPATAAGAGEELPSGETGEEPETGRNRKKTILLVEDNEDLRFYLKDNLKGLYHVEEAVNGREAWERLKKVDPDLVVSDIMMPLVDGIELARKIKSDTLTAHIPVILLTAMGSEEKQVEGFTIGVNDYITKPFTFEILASRIRNLLAQQQLLQKKFQKQIEVNPSEITVTPLDEQFIKQALEVVEQNIQDPDFSVEDLGREMHLSRAALYKKIVSLTGRAPLEFIRSIRMKRAAQLLEKSGLTVSEVAYQVGFNNPKNFSKYFKEEFKVLPSQYPGTQKTPAS</sequence>
<dbReference type="GO" id="GO:0000155">
    <property type="term" value="F:phosphorelay sensor kinase activity"/>
    <property type="evidence" value="ECO:0007669"/>
    <property type="project" value="InterPro"/>
</dbReference>
<evidence type="ECO:0000313" key="17">
    <source>
        <dbReference type="EMBL" id="SHE39084.1"/>
    </source>
</evidence>
<dbReference type="InterPro" id="IPR009057">
    <property type="entry name" value="Homeodomain-like_sf"/>
</dbReference>
<dbReference type="Pfam" id="PF07495">
    <property type="entry name" value="Y_Y_Y"/>
    <property type="match status" value="1"/>
</dbReference>
<dbReference type="SUPFAM" id="SSF50998">
    <property type="entry name" value="Quinoprotein alcohol dehydrogenase-like"/>
    <property type="match status" value="1"/>
</dbReference>
<keyword evidence="8" id="KW-0902">Two-component regulatory system</keyword>
<dbReference type="SUPFAM" id="SSF47384">
    <property type="entry name" value="Homodimeric domain of signal transducing histidine kinase"/>
    <property type="match status" value="1"/>
</dbReference>
<dbReference type="Gene3D" id="3.30.565.10">
    <property type="entry name" value="Histidine kinase-like ATPase, C-terminal domain"/>
    <property type="match status" value="1"/>
</dbReference>
<evidence type="ECO:0000256" key="9">
    <source>
        <dbReference type="ARBA" id="ARBA00023015"/>
    </source>
</evidence>
<evidence type="ECO:0000256" key="11">
    <source>
        <dbReference type="ARBA" id="ARBA00023163"/>
    </source>
</evidence>
<dbReference type="Pfam" id="PF00512">
    <property type="entry name" value="HisKA"/>
    <property type="match status" value="1"/>
</dbReference>
<dbReference type="FunFam" id="3.30.565.10:FF:000037">
    <property type="entry name" value="Hybrid sensor histidine kinase/response regulator"/>
    <property type="match status" value="1"/>
</dbReference>
<evidence type="ECO:0000256" key="2">
    <source>
        <dbReference type="ARBA" id="ARBA00012438"/>
    </source>
</evidence>
<dbReference type="InterPro" id="IPR036890">
    <property type="entry name" value="HATPase_C_sf"/>
</dbReference>
<dbReference type="InterPro" id="IPR036097">
    <property type="entry name" value="HisK_dim/P_sf"/>
</dbReference>
<evidence type="ECO:0000256" key="6">
    <source>
        <dbReference type="ARBA" id="ARBA00022777"/>
    </source>
</evidence>
<comment type="catalytic activity">
    <reaction evidence="1">
        <text>ATP + protein L-histidine = ADP + protein N-phospho-L-histidine.</text>
        <dbReference type="EC" id="2.7.13.3"/>
    </reaction>
</comment>
<dbReference type="InterPro" id="IPR001789">
    <property type="entry name" value="Sig_transdc_resp-reg_receiver"/>
</dbReference>
<dbReference type="SMART" id="SM00388">
    <property type="entry name" value="HisKA"/>
    <property type="match status" value="1"/>
</dbReference>
<dbReference type="Pfam" id="PF00072">
    <property type="entry name" value="Response_reg"/>
    <property type="match status" value="1"/>
</dbReference>
<feature type="domain" description="Histidine kinase" evidence="15">
    <location>
        <begin position="938"/>
        <end position="1159"/>
    </location>
</feature>
<dbReference type="PANTHER" id="PTHR43547">
    <property type="entry name" value="TWO-COMPONENT HISTIDINE KINASE"/>
    <property type="match status" value="1"/>
</dbReference>
<reference evidence="17 18" key="1">
    <citation type="submission" date="2016-11" db="EMBL/GenBank/DDBJ databases">
        <authorList>
            <person name="Jaros S."/>
            <person name="Januszkiewicz K."/>
            <person name="Wedrychowicz H."/>
        </authorList>
    </citation>
    <scope>NUCLEOTIDE SEQUENCE [LARGE SCALE GENOMIC DNA]</scope>
    <source>
        <strain evidence="17 18">DSM 26897</strain>
    </source>
</reference>
<feature type="modified residue" description="4-aspartylphosphate" evidence="12">
    <location>
        <position position="1239"/>
    </location>
</feature>
<dbReference type="FunFam" id="2.60.40.10:FF:000791">
    <property type="entry name" value="Two-component system sensor histidine kinase/response regulator"/>
    <property type="match status" value="1"/>
</dbReference>
<dbReference type="InterPro" id="IPR018060">
    <property type="entry name" value="HTH_AraC"/>
</dbReference>
<evidence type="ECO:0000256" key="1">
    <source>
        <dbReference type="ARBA" id="ARBA00000085"/>
    </source>
</evidence>
<dbReference type="Pfam" id="PF12833">
    <property type="entry name" value="HTH_18"/>
    <property type="match status" value="1"/>
</dbReference>
<dbReference type="SUPFAM" id="SSF46689">
    <property type="entry name" value="Homeodomain-like"/>
    <property type="match status" value="1"/>
</dbReference>
<dbReference type="Pfam" id="PF07494">
    <property type="entry name" value="Reg_prop"/>
    <property type="match status" value="8"/>
</dbReference>
<evidence type="ECO:0000256" key="5">
    <source>
        <dbReference type="ARBA" id="ARBA00022741"/>
    </source>
</evidence>
<keyword evidence="3 12" id="KW-0597">Phosphoprotein</keyword>
<dbReference type="EC" id="2.7.13.3" evidence="2"/>
<dbReference type="SMART" id="SM00387">
    <property type="entry name" value="HATPase_c"/>
    <property type="match status" value="1"/>
</dbReference>
<evidence type="ECO:0000256" key="10">
    <source>
        <dbReference type="ARBA" id="ARBA00023125"/>
    </source>
</evidence>
<keyword evidence="10" id="KW-0238">DNA-binding</keyword>
<dbReference type="SMART" id="SM00448">
    <property type="entry name" value="REC"/>
    <property type="match status" value="1"/>
</dbReference>
<dbReference type="InterPro" id="IPR003661">
    <property type="entry name" value="HisK_dim/P_dom"/>
</dbReference>
<dbReference type="PROSITE" id="PS50109">
    <property type="entry name" value="HIS_KIN"/>
    <property type="match status" value="1"/>
</dbReference>
<dbReference type="InterPro" id="IPR004358">
    <property type="entry name" value="Sig_transdc_His_kin-like_C"/>
</dbReference>
<evidence type="ECO:0000256" key="3">
    <source>
        <dbReference type="ARBA" id="ARBA00022553"/>
    </source>
</evidence>
<dbReference type="GO" id="GO:0043565">
    <property type="term" value="F:sequence-specific DNA binding"/>
    <property type="evidence" value="ECO:0007669"/>
    <property type="project" value="InterPro"/>
</dbReference>
<keyword evidence="11" id="KW-0804">Transcription</keyword>
<proteinExistence type="predicted"/>
<dbReference type="InterPro" id="IPR011047">
    <property type="entry name" value="Quinoprotein_ADH-like_sf"/>
</dbReference>
<dbReference type="CDD" id="cd00082">
    <property type="entry name" value="HisKA"/>
    <property type="match status" value="1"/>
</dbReference>